<accession>A0A127M7F2</accession>
<protein>
    <recommendedName>
        <fullName evidence="7">Glucose-6-phosphate isomerase</fullName>
        <shortName evidence="7">GPI</shortName>
        <ecNumber evidence="7">5.3.1.9</ecNumber>
    </recommendedName>
    <alternativeName>
        <fullName evidence="7">Phosphoglucose isomerase</fullName>
        <shortName evidence="7">PGI</shortName>
    </alternativeName>
    <alternativeName>
        <fullName evidence="7">Phosphohexose isomerase</fullName>
        <shortName evidence="7">PHI</shortName>
    </alternativeName>
</protein>
<dbReference type="Proteomes" id="UP000074119">
    <property type="component" value="Chromosome"/>
</dbReference>
<dbReference type="GO" id="GO:0097367">
    <property type="term" value="F:carbohydrate derivative binding"/>
    <property type="evidence" value="ECO:0007669"/>
    <property type="project" value="InterPro"/>
</dbReference>
<feature type="active site" description="Proton donor" evidence="7">
    <location>
        <position position="357"/>
    </location>
</feature>
<dbReference type="STRING" id="1470434.AZF00_13055"/>
<dbReference type="CDD" id="cd05015">
    <property type="entry name" value="SIS_PGI_1"/>
    <property type="match status" value="1"/>
</dbReference>
<dbReference type="Pfam" id="PF00342">
    <property type="entry name" value="PGI"/>
    <property type="match status" value="1"/>
</dbReference>
<gene>
    <name evidence="7" type="primary">pgi</name>
    <name evidence="9" type="ORF">AZF00_13055</name>
</gene>
<dbReference type="InterPro" id="IPR023096">
    <property type="entry name" value="G6P_Isomerase_C"/>
</dbReference>
<name>A0A127M7F2_9GAMM</name>
<evidence type="ECO:0000256" key="7">
    <source>
        <dbReference type="HAMAP-Rule" id="MF_00473"/>
    </source>
</evidence>
<dbReference type="PROSITE" id="PS00174">
    <property type="entry name" value="P_GLUCOSE_ISOMERASE_2"/>
    <property type="match status" value="1"/>
</dbReference>
<evidence type="ECO:0000256" key="4">
    <source>
        <dbReference type="ARBA" id="ARBA00023152"/>
    </source>
</evidence>
<evidence type="ECO:0000256" key="5">
    <source>
        <dbReference type="ARBA" id="ARBA00023235"/>
    </source>
</evidence>
<dbReference type="GO" id="GO:0004347">
    <property type="term" value="F:glucose-6-phosphate isomerase activity"/>
    <property type="evidence" value="ECO:0007669"/>
    <property type="project" value="UniProtKB-UniRule"/>
</dbReference>
<dbReference type="InterPro" id="IPR001672">
    <property type="entry name" value="G6P_Isomerase"/>
</dbReference>
<keyword evidence="4 7" id="KW-0324">Glycolysis</keyword>
<comment type="catalytic activity">
    <reaction evidence="6 7 8">
        <text>alpha-D-glucose 6-phosphate = beta-D-fructose 6-phosphate</text>
        <dbReference type="Rhea" id="RHEA:11816"/>
        <dbReference type="ChEBI" id="CHEBI:57634"/>
        <dbReference type="ChEBI" id="CHEBI:58225"/>
        <dbReference type="EC" id="5.3.1.9"/>
    </reaction>
</comment>
<evidence type="ECO:0000256" key="2">
    <source>
        <dbReference type="ARBA" id="ARBA00006604"/>
    </source>
</evidence>
<dbReference type="NCBIfam" id="NF001211">
    <property type="entry name" value="PRK00179.1"/>
    <property type="match status" value="1"/>
</dbReference>
<dbReference type="RefSeq" id="WP_008248657.1">
    <property type="nucleotide sequence ID" value="NZ_CP014544.1"/>
</dbReference>
<dbReference type="GO" id="GO:0048029">
    <property type="term" value="F:monosaccharide binding"/>
    <property type="evidence" value="ECO:0007669"/>
    <property type="project" value="TreeGrafter"/>
</dbReference>
<dbReference type="AlphaFoldDB" id="A0A127M7F2"/>
<dbReference type="GO" id="GO:0006094">
    <property type="term" value="P:gluconeogenesis"/>
    <property type="evidence" value="ECO:0007669"/>
    <property type="project" value="UniProtKB-UniRule"/>
</dbReference>
<dbReference type="KEGG" id="zal:AZF00_13055"/>
<comment type="similarity">
    <text evidence="2 7 8">Belongs to the GPI family.</text>
</comment>
<dbReference type="PROSITE" id="PS00765">
    <property type="entry name" value="P_GLUCOSE_ISOMERASE_1"/>
    <property type="match status" value="1"/>
</dbReference>
<keyword evidence="5 7" id="KW-0413">Isomerase</keyword>
<comment type="subcellular location">
    <subcellularLocation>
        <location evidence="7">Cytoplasm</location>
    </subcellularLocation>
</comment>
<evidence type="ECO:0000313" key="9">
    <source>
        <dbReference type="EMBL" id="AMO69174.1"/>
    </source>
</evidence>
<dbReference type="InterPro" id="IPR035476">
    <property type="entry name" value="SIS_PGI_1"/>
</dbReference>
<evidence type="ECO:0000256" key="6">
    <source>
        <dbReference type="ARBA" id="ARBA00029321"/>
    </source>
</evidence>
<dbReference type="Gene3D" id="1.10.1390.10">
    <property type="match status" value="1"/>
</dbReference>
<evidence type="ECO:0000256" key="1">
    <source>
        <dbReference type="ARBA" id="ARBA00004926"/>
    </source>
</evidence>
<keyword evidence="7" id="KW-0963">Cytoplasm</keyword>
<comment type="function">
    <text evidence="7">Catalyzes the reversible isomerization of glucose-6-phosphate to fructose-6-phosphate.</text>
</comment>
<evidence type="ECO:0000313" key="10">
    <source>
        <dbReference type="Proteomes" id="UP000074119"/>
    </source>
</evidence>
<dbReference type="PANTHER" id="PTHR11469">
    <property type="entry name" value="GLUCOSE-6-PHOSPHATE ISOMERASE"/>
    <property type="match status" value="1"/>
</dbReference>
<dbReference type="UniPathway" id="UPA00138"/>
<dbReference type="HAMAP" id="MF_00473">
    <property type="entry name" value="G6P_isomerase"/>
    <property type="match status" value="1"/>
</dbReference>
<reference evidence="9 10" key="1">
    <citation type="submission" date="2015-12" db="EMBL/GenBank/DDBJ databases">
        <authorList>
            <person name="Shamseldin A."/>
            <person name="Moawad H."/>
            <person name="Abd El-Rahim W.M."/>
            <person name="Sadowsky M.J."/>
        </authorList>
    </citation>
    <scope>NUCLEOTIDE SEQUENCE [LARGE SCALE GENOMIC DNA]</scope>
    <source>
        <strain evidence="9 10">SM2</strain>
    </source>
</reference>
<dbReference type="InterPro" id="IPR018189">
    <property type="entry name" value="Phosphoglucose_isomerase_CS"/>
</dbReference>
<dbReference type="GO" id="GO:0005829">
    <property type="term" value="C:cytosol"/>
    <property type="evidence" value="ECO:0007669"/>
    <property type="project" value="TreeGrafter"/>
</dbReference>
<keyword evidence="3 7" id="KW-0312">Gluconeogenesis</keyword>
<dbReference type="PROSITE" id="PS51463">
    <property type="entry name" value="P_GLUCOSE_ISOMERASE_3"/>
    <property type="match status" value="1"/>
</dbReference>
<comment type="pathway">
    <text evidence="7">Carbohydrate biosynthesis; gluconeogenesis.</text>
</comment>
<dbReference type="EMBL" id="CP014544">
    <property type="protein sequence ID" value="AMO69174.1"/>
    <property type="molecule type" value="Genomic_DNA"/>
</dbReference>
<dbReference type="UniPathway" id="UPA00109">
    <property type="reaction ID" value="UER00181"/>
</dbReference>
<feature type="active site" evidence="7">
    <location>
        <position position="517"/>
    </location>
</feature>
<dbReference type="PRINTS" id="PR00662">
    <property type="entry name" value="G6PISOMERASE"/>
</dbReference>
<dbReference type="EC" id="5.3.1.9" evidence="7"/>
<organism evidence="9 10">
    <name type="scientific">Zhongshania aliphaticivorans</name>
    <dbReference type="NCBI Taxonomy" id="1470434"/>
    <lineage>
        <taxon>Bacteria</taxon>
        <taxon>Pseudomonadati</taxon>
        <taxon>Pseudomonadota</taxon>
        <taxon>Gammaproteobacteria</taxon>
        <taxon>Cellvibrionales</taxon>
        <taxon>Spongiibacteraceae</taxon>
        <taxon>Zhongshania</taxon>
    </lineage>
</organism>
<sequence length="553" mass="60258">MSVSLVNRAFLPVLQQDFSRLESIHMRDLFAQDPRRVERYSLAAANLFLDYSKNRIDDEALDHLFELAAASELGAAREAMFTGQAINNTEDRAVLHTALRYNGPDSIVAEGVNVMPAIREQRQRLADCAAAVRNGQWLGATGEVIRDVVNIGIGGSDLGPAMVTQALAPYGRSGPKMHFVSNVDPVLICDILSDLNPATTLFIVASKTFTTQETLANAGLAKRWLAAGLDLAVDDNSLQQHMLAVTARPSAAIALGYLDANIFCFWDWVGGRYSLWSAVGLPIAIAIGPEGFDELLAGAEEMDEHFRSAPLKENMPLVLAVLGIWYRQFFNSQSYAVLPYSQRLARLPAYLQQLDMESNGKSIQKDGAPASWATGSVIWGEPGTNGQHAFYQLIHQGQDLIPCDFLVPTSHEAPEHAEQHQILVANAVAQAEALMCGKSAEQLRAELAECSLAPDKLDLLVAHKTMPGNRPSNCLLIPELSPKVLGSLIALYEHKVFCQGVIWGLNSFDQWGVELGKQLASRICREMCGEDSVGARHDPSTEALLARLSAEVC</sequence>
<dbReference type="InterPro" id="IPR035482">
    <property type="entry name" value="SIS_PGI_2"/>
</dbReference>
<proteinExistence type="inferred from homology"/>
<dbReference type="Gene3D" id="3.40.50.10490">
    <property type="entry name" value="Glucose-6-phosphate isomerase like protein, domain 1"/>
    <property type="match status" value="2"/>
</dbReference>
<dbReference type="GO" id="GO:0051156">
    <property type="term" value="P:glucose 6-phosphate metabolic process"/>
    <property type="evidence" value="ECO:0007669"/>
    <property type="project" value="TreeGrafter"/>
</dbReference>
<dbReference type="GO" id="GO:0006096">
    <property type="term" value="P:glycolytic process"/>
    <property type="evidence" value="ECO:0007669"/>
    <property type="project" value="UniProtKB-UniRule"/>
</dbReference>
<dbReference type="InterPro" id="IPR046348">
    <property type="entry name" value="SIS_dom_sf"/>
</dbReference>
<evidence type="ECO:0000256" key="3">
    <source>
        <dbReference type="ARBA" id="ARBA00022432"/>
    </source>
</evidence>
<dbReference type="PANTHER" id="PTHR11469:SF1">
    <property type="entry name" value="GLUCOSE-6-PHOSPHATE ISOMERASE"/>
    <property type="match status" value="1"/>
</dbReference>
<feature type="active site" evidence="7">
    <location>
        <position position="388"/>
    </location>
</feature>
<comment type="pathway">
    <text evidence="1 7 8">Carbohydrate degradation; glycolysis; D-glyceraldehyde 3-phosphate and glycerone phosphate from D-glucose: step 2/4.</text>
</comment>
<evidence type="ECO:0000256" key="8">
    <source>
        <dbReference type="RuleBase" id="RU000612"/>
    </source>
</evidence>
<dbReference type="CDD" id="cd05016">
    <property type="entry name" value="SIS_PGI_2"/>
    <property type="match status" value="1"/>
</dbReference>
<dbReference type="SUPFAM" id="SSF53697">
    <property type="entry name" value="SIS domain"/>
    <property type="match status" value="1"/>
</dbReference>